<feature type="domain" description="ABC3 transporter permease C-terminal" evidence="8">
    <location>
        <begin position="63"/>
        <end position="178"/>
    </location>
</feature>
<dbReference type="Pfam" id="PF02687">
    <property type="entry name" value="FtsX"/>
    <property type="match status" value="1"/>
</dbReference>
<feature type="transmembrane region" description="Helical" evidence="7">
    <location>
        <begin position="61"/>
        <end position="81"/>
    </location>
</feature>
<dbReference type="InterPro" id="IPR050250">
    <property type="entry name" value="Macrolide_Exporter_MacB"/>
</dbReference>
<accession>A0A5J4RUX0</accession>
<evidence type="ECO:0000259" key="8">
    <source>
        <dbReference type="Pfam" id="PF02687"/>
    </source>
</evidence>
<protein>
    <recommendedName>
        <fullName evidence="8">ABC3 transporter permease C-terminal domain-containing protein</fullName>
    </recommendedName>
</protein>
<name>A0A5J4RUX0_9ZZZZ</name>
<evidence type="ECO:0000256" key="4">
    <source>
        <dbReference type="ARBA" id="ARBA00022989"/>
    </source>
</evidence>
<organism evidence="9">
    <name type="scientific">termite gut metagenome</name>
    <dbReference type="NCBI Taxonomy" id="433724"/>
    <lineage>
        <taxon>unclassified sequences</taxon>
        <taxon>metagenomes</taxon>
        <taxon>organismal metagenomes</taxon>
    </lineage>
</organism>
<comment type="subcellular location">
    <subcellularLocation>
        <location evidence="1">Cell membrane</location>
        <topology evidence="1">Multi-pass membrane protein</topology>
    </subcellularLocation>
</comment>
<sequence>SLFEVCIRVHPGTSPDFAEQLMKDSPRLYNVGNCYIQKIQPFENIRRSYQLDETNEIKTRGYIVFFLLVNIFLGIIGTFWFRTRQRLGELGLRLALGSTAGGLKRLLIGEALLLLVLAFVPAAIVCINIGHADLMQVWQMEWGIARFVPGILITFVLMAFMIVAGIWIPAQRAMKIQPAEALHEE</sequence>
<comment type="similarity">
    <text evidence="6">Belongs to the ABC-4 integral membrane protein family.</text>
</comment>
<evidence type="ECO:0000256" key="3">
    <source>
        <dbReference type="ARBA" id="ARBA00022692"/>
    </source>
</evidence>
<evidence type="ECO:0000256" key="6">
    <source>
        <dbReference type="ARBA" id="ARBA00038076"/>
    </source>
</evidence>
<dbReference type="GO" id="GO:0022857">
    <property type="term" value="F:transmembrane transporter activity"/>
    <property type="evidence" value="ECO:0007669"/>
    <property type="project" value="TreeGrafter"/>
</dbReference>
<keyword evidence="5 7" id="KW-0472">Membrane</keyword>
<dbReference type="PANTHER" id="PTHR30572:SF4">
    <property type="entry name" value="ABC TRANSPORTER PERMEASE YTRF"/>
    <property type="match status" value="1"/>
</dbReference>
<feature type="transmembrane region" description="Helical" evidence="7">
    <location>
        <begin position="111"/>
        <end position="132"/>
    </location>
</feature>
<dbReference type="EMBL" id="SNRY01000670">
    <property type="protein sequence ID" value="KAA6337787.1"/>
    <property type="molecule type" value="Genomic_DNA"/>
</dbReference>
<keyword evidence="3 7" id="KW-0812">Transmembrane</keyword>
<feature type="non-terminal residue" evidence="9">
    <location>
        <position position="1"/>
    </location>
</feature>
<keyword evidence="2" id="KW-1003">Cell membrane</keyword>
<keyword evidence="4 7" id="KW-1133">Transmembrane helix</keyword>
<dbReference type="GO" id="GO:0005886">
    <property type="term" value="C:plasma membrane"/>
    <property type="evidence" value="ECO:0007669"/>
    <property type="project" value="UniProtKB-SubCell"/>
</dbReference>
<evidence type="ECO:0000313" key="9">
    <source>
        <dbReference type="EMBL" id="KAA6337787.1"/>
    </source>
</evidence>
<evidence type="ECO:0000256" key="5">
    <source>
        <dbReference type="ARBA" id="ARBA00023136"/>
    </source>
</evidence>
<feature type="transmembrane region" description="Helical" evidence="7">
    <location>
        <begin position="144"/>
        <end position="168"/>
    </location>
</feature>
<evidence type="ECO:0000256" key="7">
    <source>
        <dbReference type="SAM" id="Phobius"/>
    </source>
</evidence>
<proteinExistence type="inferred from homology"/>
<gene>
    <name evidence="9" type="ORF">EZS27_014147</name>
</gene>
<evidence type="ECO:0000256" key="2">
    <source>
        <dbReference type="ARBA" id="ARBA00022475"/>
    </source>
</evidence>
<dbReference type="PANTHER" id="PTHR30572">
    <property type="entry name" value="MEMBRANE COMPONENT OF TRANSPORTER-RELATED"/>
    <property type="match status" value="1"/>
</dbReference>
<reference evidence="9" key="1">
    <citation type="submission" date="2019-03" db="EMBL/GenBank/DDBJ databases">
        <title>Single cell metagenomics reveals metabolic interactions within the superorganism composed of flagellate Streblomastix strix and complex community of Bacteroidetes bacteria on its surface.</title>
        <authorList>
            <person name="Treitli S.C."/>
            <person name="Kolisko M."/>
            <person name="Husnik F."/>
            <person name="Keeling P."/>
            <person name="Hampl V."/>
        </authorList>
    </citation>
    <scope>NUCLEOTIDE SEQUENCE</scope>
    <source>
        <strain evidence="9">STM</strain>
    </source>
</reference>
<dbReference type="AlphaFoldDB" id="A0A5J4RUX0"/>
<evidence type="ECO:0000256" key="1">
    <source>
        <dbReference type="ARBA" id="ARBA00004651"/>
    </source>
</evidence>
<comment type="caution">
    <text evidence="9">The sequence shown here is derived from an EMBL/GenBank/DDBJ whole genome shotgun (WGS) entry which is preliminary data.</text>
</comment>
<dbReference type="InterPro" id="IPR003838">
    <property type="entry name" value="ABC3_permease_C"/>
</dbReference>